<dbReference type="AlphaFoldDB" id="A0A1I2A4V0"/>
<dbReference type="InterPro" id="IPR013433">
    <property type="entry name" value="PHA_gran_rgn"/>
</dbReference>
<dbReference type="STRING" id="500610.SAMN02799615_00929"/>
<evidence type="ECO:0000313" key="2">
    <source>
        <dbReference type="Proteomes" id="UP000199477"/>
    </source>
</evidence>
<dbReference type="RefSeq" id="WP_026636497.1">
    <property type="nucleotide sequence ID" value="NZ_FONH01000002.1"/>
</dbReference>
<name>A0A1I2A4V0_9GAMM</name>
<proteinExistence type="predicted"/>
<organism evidence="1 2">
    <name type="scientific">Dyella marensis</name>
    <dbReference type="NCBI Taxonomy" id="500610"/>
    <lineage>
        <taxon>Bacteria</taxon>
        <taxon>Pseudomonadati</taxon>
        <taxon>Pseudomonadota</taxon>
        <taxon>Gammaproteobacteria</taxon>
        <taxon>Lysobacterales</taxon>
        <taxon>Rhodanobacteraceae</taxon>
        <taxon>Dyella</taxon>
    </lineage>
</organism>
<dbReference type="Proteomes" id="UP000199477">
    <property type="component" value="Unassembled WGS sequence"/>
</dbReference>
<gene>
    <name evidence="1" type="ORF">SAMN02799615_00929</name>
</gene>
<accession>A0A1I2A4V0</accession>
<protein>
    <submittedName>
        <fullName evidence="1">Putative polyhydroxyalkanoic acid system protein</fullName>
    </submittedName>
</protein>
<dbReference type="EMBL" id="FONH01000002">
    <property type="protein sequence ID" value="SFE39065.1"/>
    <property type="molecule type" value="Genomic_DNA"/>
</dbReference>
<keyword evidence="2" id="KW-1185">Reference proteome</keyword>
<sequence>MPKIDIRRPHQLSVPEARAVVEQVAARMREKFGMEGQWQGDTLSFQRPGVNGSIEVEADAIQVRAELGMMLAPLKGMVEQEIRRKLDEHFG</sequence>
<dbReference type="Pfam" id="PF09650">
    <property type="entry name" value="PHA_gran_rgn"/>
    <property type="match status" value="1"/>
</dbReference>
<reference evidence="2" key="1">
    <citation type="submission" date="2016-10" db="EMBL/GenBank/DDBJ databases">
        <authorList>
            <person name="Varghese N."/>
            <person name="Submissions S."/>
        </authorList>
    </citation>
    <scope>NUCLEOTIDE SEQUENCE [LARGE SCALE GENOMIC DNA]</scope>
    <source>
        <strain evidence="2">UNC178MFTsu3.1</strain>
    </source>
</reference>
<evidence type="ECO:0000313" key="1">
    <source>
        <dbReference type="EMBL" id="SFE39065.1"/>
    </source>
</evidence>
<dbReference type="NCBIfam" id="TIGR02610">
    <property type="entry name" value="PHA_gran_rgn"/>
    <property type="match status" value="1"/>
</dbReference>